<name>A0ABN1EV13_9PROT</name>
<reference evidence="1 2" key="1">
    <citation type="journal article" date="2019" name="Int. J. Syst. Evol. Microbiol.">
        <title>The Global Catalogue of Microorganisms (GCM) 10K type strain sequencing project: providing services to taxonomists for standard genome sequencing and annotation.</title>
        <authorList>
            <consortium name="The Broad Institute Genomics Platform"/>
            <consortium name="The Broad Institute Genome Sequencing Center for Infectious Disease"/>
            <person name="Wu L."/>
            <person name="Ma J."/>
        </authorList>
    </citation>
    <scope>NUCLEOTIDE SEQUENCE [LARGE SCALE GENOMIC DNA]</scope>
    <source>
        <strain evidence="1 2">JCM 9933</strain>
    </source>
</reference>
<proteinExistence type="predicted"/>
<comment type="caution">
    <text evidence="1">The sequence shown here is derived from an EMBL/GenBank/DDBJ whole genome shotgun (WGS) entry which is preliminary data.</text>
</comment>
<dbReference type="RefSeq" id="WP_343894198.1">
    <property type="nucleotide sequence ID" value="NZ_BAAAFZ010000009.1"/>
</dbReference>
<gene>
    <name evidence="1" type="ORF">GCM10009416_11290</name>
</gene>
<dbReference type="EMBL" id="BAAAFZ010000009">
    <property type="protein sequence ID" value="GAA0574346.1"/>
    <property type="molecule type" value="Genomic_DNA"/>
</dbReference>
<evidence type="ECO:0000313" key="2">
    <source>
        <dbReference type="Proteomes" id="UP001501588"/>
    </source>
</evidence>
<accession>A0ABN1EV13</accession>
<dbReference type="Proteomes" id="UP001501588">
    <property type="component" value="Unassembled WGS sequence"/>
</dbReference>
<protein>
    <submittedName>
        <fullName evidence="1">Uncharacterized protein</fullName>
    </submittedName>
</protein>
<sequence length="113" mass="11524">MSAKGLKPAIARPSAREALVAADVVAQQAGLPPAALAPAATRPATVTSSSGAEELVQVNIRVRRGLGDQLADRAQAEGTTQKVLICRALAAAGFAVHPDDLRAAPPPRRRGSS</sequence>
<keyword evidence="2" id="KW-1185">Reference proteome</keyword>
<organism evidence="1 2">
    <name type="scientific">Craurococcus roseus</name>
    <dbReference type="NCBI Taxonomy" id="77585"/>
    <lineage>
        <taxon>Bacteria</taxon>
        <taxon>Pseudomonadati</taxon>
        <taxon>Pseudomonadota</taxon>
        <taxon>Alphaproteobacteria</taxon>
        <taxon>Acetobacterales</taxon>
        <taxon>Acetobacteraceae</taxon>
        <taxon>Craurococcus</taxon>
    </lineage>
</organism>
<evidence type="ECO:0000313" key="1">
    <source>
        <dbReference type="EMBL" id="GAA0574346.1"/>
    </source>
</evidence>